<dbReference type="PANTHER" id="PTHR31293">
    <property type="entry name" value="RNI-LIKE SUPERFAMILY PROTEIN"/>
    <property type="match status" value="1"/>
</dbReference>
<evidence type="ECO:0000313" key="2">
    <source>
        <dbReference type="Proteomes" id="UP000653305"/>
    </source>
</evidence>
<proteinExistence type="predicted"/>
<accession>A0A830BMA1</accession>
<dbReference type="AlphaFoldDB" id="A0A830BMA1"/>
<sequence>MRNNSEIINAANGEFWIPELVIHRIQSFLSGKEAIQTSILSKSWYNAWLTRPNLDFNQYDYRRHCGVKRFLEFAKKTIQRYGESNLIIESFRLSMDRRERDDCMLGDELIARALKLGATELYVSICLNLGARHFLTTNAWELRNLRLLQLEYSNIDPLFADGSSCEFPCLKVLTLRRCLSEKGIIRISSPSLECVSFARIAISRATLDVPNIRKFTFLGRKTLPSLDFESIAPMDWVSDLSIVFGEFTLRHHGSSSWKSF</sequence>
<evidence type="ECO:0000313" key="1">
    <source>
        <dbReference type="EMBL" id="GFP87956.1"/>
    </source>
</evidence>
<name>A0A830BMA1_9LAMI</name>
<keyword evidence="2" id="KW-1185">Reference proteome</keyword>
<dbReference type="SUPFAM" id="SSF81383">
    <property type="entry name" value="F-box domain"/>
    <property type="match status" value="1"/>
</dbReference>
<gene>
    <name evidence="1" type="ORF">PHJA_000939300</name>
</gene>
<dbReference type="Proteomes" id="UP000653305">
    <property type="component" value="Unassembled WGS sequence"/>
</dbReference>
<organism evidence="1 2">
    <name type="scientific">Phtheirospermum japonicum</name>
    <dbReference type="NCBI Taxonomy" id="374723"/>
    <lineage>
        <taxon>Eukaryota</taxon>
        <taxon>Viridiplantae</taxon>
        <taxon>Streptophyta</taxon>
        <taxon>Embryophyta</taxon>
        <taxon>Tracheophyta</taxon>
        <taxon>Spermatophyta</taxon>
        <taxon>Magnoliopsida</taxon>
        <taxon>eudicotyledons</taxon>
        <taxon>Gunneridae</taxon>
        <taxon>Pentapetalae</taxon>
        <taxon>asterids</taxon>
        <taxon>lamiids</taxon>
        <taxon>Lamiales</taxon>
        <taxon>Orobanchaceae</taxon>
        <taxon>Orobanchaceae incertae sedis</taxon>
        <taxon>Phtheirospermum</taxon>
    </lineage>
</organism>
<dbReference type="OrthoDB" id="912756at2759"/>
<reference evidence="1" key="1">
    <citation type="submission" date="2020-07" db="EMBL/GenBank/DDBJ databases">
        <title>Ethylene signaling mediates host invasion by parasitic plants.</title>
        <authorList>
            <person name="Yoshida S."/>
        </authorList>
    </citation>
    <scope>NUCLEOTIDE SEQUENCE</scope>
    <source>
        <strain evidence="1">Okayama</strain>
    </source>
</reference>
<dbReference type="InterPro" id="IPR036047">
    <property type="entry name" value="F-box-like_dom_sf"/>
</dbReference>
<comment type="caution">
    <text evidence="1">The sequence shown here is derived from an EMBL/GenBank/DDBJ whole genome shotgun (WGS) entry which is preliminary data.</text>
</comment>
<dbReference type="InterPro" id="IPR055294">
    <property type="entry name" value="FBL60-like"/>
</dbReference>
<protein>
    <submittedName>
        <fullName evidence="1">F-box/FBD/LRR-repeat protein at1g13780</fullName>
    </submittedName>
</protein>
<dbReference type="EMBL" id="BMAC01000158">
    <property type="protein sequence ID" value="GFP87956.1"/>
    <property type="molecule type" value="Genomic_DNA"/>
</dbReference>
<dbReference type="PANTHER" id="PTHR31293:SF16">
    <property type="entry name" value="RNI-LIKE SUPERFAMILY PROTEIN"/>
    <property type="match status" value="1"/>
</dbReference>